<dbReference type="Pfam" id="PF07716">
    <property type="entry name" value="bZIP_2"/>
    <property type="match status" value="1"/>
</dbReference>
<evidence type="ECO:0000256" key="1">
    <source>
        <dbReference type="ARBA" id="ARBA00004123"/>
    </source>
</evidence>
<dbReference type="SMART" id="SM00338">
    <property type="entry name" value="BRLZ"/>
    <property type="match status" value="1"/>
</dbReference>
<organism evidence="9 10">
    <name type="scientific">Ciona intestinalis</name>
    <name type="common">Transparent sea squirt</name>
    <name type="synonym">Ascidia intestinalis</name>
    <dbReference type="NCBI Taxonomy" id="7719"/>
    <lineage>
        <taxon>Eukaryota</taxon>
        <taxon>Metazoa</taxon>
        <taxon>Chordata</taxon>
        <taxon>Tunicata</taxon>
        <taxon>Ascidiacea</taxon>
        <taxon>Phlebobranchia</taxon>
        <taxon>Cionidae</taxon>
        <taxon>Ciona</taxon>
    </lineage>
</organism>
<comment type="subcellular location">
    <subcellularLocation>
        <location evidence="1">Nucleus</location>
    </subcellularLocation>
</comment>
<keyword evidence="5" id="KW-0804">Transcription</keyword>
<keyword evidence="10" id="KW-1185">Reference proteome</keyword>
<keyword evidence="7" id="KW-0175">Coiled coil</keyword>
<dbReference type="AlphaFoldDB" id="F6SWN3"/>
<dbReference type="GO" id="GO:0005634">
    <property type="term" value="C:nucleus"/>
    <property type="evidence" value="ECO:0007669"/>
    <property type="project" value="UniProtKB-SubCell"/>
</dbReference>
<evidence type="ECO:0000256" key="2">
    <source>
        <dbReference type="ARBA" id="ARBA00006951"/>
    </source>
</evidence>
<evidence type="ECO:0000256" key="3">
    <source>
        <dbReference type="ARBA" id="ARBA00023015"/>
    </source>
</evidence>
<comment type="interaction">
    <interactant intactId="EBI-26590887">
        <id>F6SWN3</id>
    </interactant>
    <interactant intactId="EBI-26592182">
        <id>F6Y6H6</id>
    </interactant>
    <organismsDiffer>false</organismsDiffer>
    <experiments>2</experiments>
</comment>
<dbReference type="GO" id="GO:0006351">
    <property type="term" value="P:DNA-templated transcription"/>
    <property type="evidence" value="ECO:0007669"/>
    <property type="project" value="InterPro"/>
</dbReference>
<reference evidence="9" key="2">
    <citation type="submission" date="2025-08" db="UniProtKB">
        <authorList>
            <consortium name="Ensembl"/>
        </authorList>
    </citation>
    <scope>IDENTIFICATION</scope>
</reference>
<feature type="domain" description="BZIP" evidence="8">
    <location>
        <begin position="282"/>
        <end position="345"/>
    </location>
</feature>
<dbReference type="InterPro" id="IPR031106">
    <property type="entry name" value="C/EBP"/>
</dbReference>
<dbReference type="GO" id="GO:0006357">
    <property type="term" value="P:regulation of transcription by RNA polymerase II"/>
    <property type="evidence" value="ECO:0000318"/>
    <property type="project" value="GO_Central"/>
</dbReference>
<keyword evidence="6" id="KW-0539">Nucleus</keyword>
<dbReference type="IntAct" id="F6SWN3">
    <property type="interactions" value="4"/>
</dbReference>
<reference evidence="10" key="1">
    <citation type="journal article" date="2002" name="Science">
        <title>The draft genome of Ciona intestinalis: insights into chordate and vertebrate origins.</title>
        <authorList>
            <person name="Dehal P."/>
            <person name="Satou Y."/>
            <person name="Campbell R.K."/>
            <person name="Chapman J."/>
            <person name="Degnan B."/>
            <person name="De Tomaso A."/>
            <person name="Davidson B."/>
            <person name="Di Gregorio A."/>
            <person name="Gelpke M."/>
            <person name="Goodstein D.M."/>
            <person name="Harafuji N."/>
            <person name="Hastings K.E."/>
            <person name="Ho I."/>
            <person name="Hotta K."/>
            <person name="Huang W."/>
            <person name="Kawashima T."/>
            <person name="Lemaire P."/>
            <person name="Martinez D."/>
            <person name="Meinertzhagen I.A."/>
            <person name="Necula S."/>
            <person name="Nonaka M."/>
            <person name="Putnam N."/>
            <person name="Rash S."/>
            <person name="Saiga H."/>
            <person name="Satake M."/>
            <person name="Terry A."/>
            <person name="Yamada L."/>
            <person name="Wang H.G."/>
            <person name="Awazu S."/>
            <person name="Azumi K."/>
            <person name="Boore J."/>
            <person name="Branno M."/>
            <person name="Chin-Bow S."/>
            <person name="DeSantis R."/>
            <person name="Doyle S."/>
            <person name="Francino P."/>
            <person name="Keys D.N."/>
            <person name="Haga S."/>
            <person name="Hayashi H."/>
            <person name="Hino K."/>
            <person name="Imai K.S."/>
            <person name="Inaba K."/>
            <person name="Kano S."/>
            <person name="Kobayashi K."/>
            <person name="Kobayashi M."/>
            <person name="Lee B.I."/>
            <person name="Makabe K.W."/>
            <person name="Manohar C."/>
            <person name="Matassi G."/>
            <person name="Medina M."/>
            <person name="Mochizuki Y."/>
            <person name="Mount S."/>
            <person name="Morishita T."/>
            <person name="Miura S."/>
            <person name="Nakayama A."/>
            <person name="Nishizaka S."/>
            <person name="Nomoto H."/>
            <person name="Ohta F."/>
            <person name="Oishi K."/>
            <person name="Rigoutsos I."/>
            <person name="Sano M."/>
            <person name="Sasaki A."/>
            <person name="Sasakura Y."/>
            <person name="Shoguchi E."/>
            <person name="Shin-i T."/>
            <person name="Spagnuolo A."/>
            <person name="Stainier D."/>
            <person name="Suzuki M.M."/>
            <person name="Tassy O."/>
            <person name="Takatori N."/>
            <person name="Tokuoka M."/>
            <person name="Yagi K."/>
            <person name="Yoshizaki F."/>
            <person name="Wada S."/>
            <person name="Zhang C."/>
            <person name="Hyatt P.D."/>
            <person name="Larimer F."/>
            <person name="Detter C."/>
            <person name="Doggett N."/>
            <person name="Glavina T."/>
            <person name="Hawkins T."/>
            <person name="Richardson P."/>
            <person name="Lucas S."/>
            <person name="Kohara Y."/>
            <person name="Levine M."/>
            <person name="Satoh N."/>
            <person name="Rokhsar D.S."/>
        </authorList>
    </citation>
    <scope>NUCLEOTIDE SEQUENCE [LARGE SCALE GENOMIC DNA]</scope>
</reference>
<dbReference type="CDD" id="cd14686">
    <property type="entry name" value="bZIP"/>
    <property type="match status" value="1"/>
</dbReference>
<dbReference type="InParanoid" id="F6SWN3"/>
<evidence type="ECO:0000313" key="9">
    <source>
        <dbReference type="Ensembl" id="ENSCINP00000002651.3"/>
    </source>
</evidence>
<dbReference type="Proteomes" id="UP000008144">
    <property type="component" value="Unassembled WGS sequence"/>
</dbReference>
<dbReference type="GeneTree" id="ENSGT00940000160676"/>
<dbReference type="HOGENOM" id="CLU_799141_0_0_1"/>
<feature type="coiled-coil region" evidence="7">
    <location>
        <begin position="307"/>
        <end position="341"/>
    </location>
</feature>
<evidence type="ECO:0000256" key="6">
    <source>
        <dbReference type="ARBA" id="ARBA00023242"/>
    </source>
</evidence>
<dbReference type="Gene3D" id="1.20.5.170">
    <property type="match status" value="1"/>
</dbReference>
<evidence type="ECO:0000256" key="4">
    <source>
        <dbReference type="ARBA" id="ARBA00023125"/>
    </source>
</evidence>
<dbReference type="PANTHER" id="PTHR23334:SF69">
    <property type="entry name" value="CCAAT_ENHANCER-BINDING PROTEIN GAMMA"/>
    <property type="match status" value="1"/>
</dbReference>
<protein>
    <recommendedName>
        <fullName evidence="8">BZIP domain-containing protein</fullName>
    </recommendedName>
</protein>
<evidence type="ECO:0000256" key="7">
    <source>
        <dbReference type="SAM" id="Coils"/>
    </source>
</evidence>
<keyword evidence="4" id="KW-0238">DNA-binding</keyword>
<evidence type="ECO:0000259" key="8">
    <source>
        <dbReference type="PROSITE" id="PS50217"/>
    </source>
</evidence>
<dbReference type="PANTHER" id="PTHR23334">
    <property type="entry name" value="CCAAT/ENHANCER BINDING PROTEIN"/>
    <property type="match status" value="1"/>
</dbReference>
<evidence type="ECO:0000313" key="10">
    <source>
        <dbReference type="Proteomes" id="UP000008144"/>
    </source>
</evidence>
<comment type="interaction">
    <interactant intactId="EBI-26590887">
        <id>F6SWN3</id>
    </interactant>
    <interactant intactId="EBI-26590857">
        <id>F6WQK5</id>
    </interactant>
    <organismsDiffer>false</organismsDiffer>
    <experiments>2</experiments>
</comment>
<comment type="interaction">
    <interactant intactId="EBI-26590887">
        <id>F6SWN3</id>
    </interactant>
    <interactant intactId="EBI-26590938">
        <id>F6WD51</id>
        <label>atf3</label>
    </interactant>
    <organismsDiffer>false</organismsDiffer>
    <experiments>2</experiments>
</comment>
<dbReference type="Ensembl" id="ENSCINT00000002651.3">
    <property type="protein sequence ID" value="ENSCINP00000002651.3"/>
    <property type="gene ID" value="ENSCING00000001369.3"/>
</dbReference>
<evidence type="ECO:0000256" key="5">
    <source>
        <dbReference type="ARBA" id="ARBA00023163"/>
    </source>
</evidence>
<accession>F6SWN3</accession>
<sequence>MVNCFSLLVNDISYKDDDQQNKDFQQINESCDTVNAIMHGGESFQHHRNRTESIDSFQSIVSPSSVTLEQNFHFPPGVKDEFPDDGFPYSDVPDVLSRPPPMTRQYSIGTVIDVISQHDINDISDVKITSSNRRQSEPVAITGTYKVERIHDNDAGFPVGGNPSYVTMQQQWSPLSSNYSTSPDPPFENYQGSPGSCHTPQYDQSTNTILAMSPPDHQMYQQNWEPPSYPITHNPTLPHTITHNPTLPQPTTCPTLSTINFNQCGLQEVTDTNSLIPILHELDKIDRRRIRNNEACKKSRMRRKQRKMDKEREAERLAAQNLHLKRKISMLQSECDKIRRQVLQARQ</sequence>
<name>F6SWN3_CIOIN</name>
<dbReference type="GO" id="GO:0000981">
    <property type="term" value="F:DNA-binding transcription factor activity, RNA polymerase II-specific"/>
    <property type="evidence" value="ECO:0000318"/>
    <property type="project" value="GO_Central"/>
</dbReference>
<keyword evidence="3" id="KW-0805">Transcription regulation</keyword>
<dbReference type="InterPro" id="IPR004827">
    <property type="entry name" value="bZIP"/>
</dbReference>
<dbReference type="SUPFAM" id="SSF57959">
    <property type="entry name" value="Leucine zipper domain"/>
    <property type="match status" value="1"/>
</dbReference>
<proteinExistence type="evidence at protein level"/>
<reference evidence="9" key="3">
    <citation type="submission" date="2025-09" db="UniProtKB">
        <authorList>
            <consortium name="Ensembl"/>
        </authorList>
    </citation>
    <scope>IDENTIFICATION</scope>
</reference>
<dbReference type="InterPro" id="IPR046347">
    <property type="entry name" value="bZIP_sf"/>
</dbReference>
<dbReference type="GO" id="GO:0000978">
    <property type="term" value="F:RNA polymerase II cis-regulatory region sequence-specific DNA binding"/>
    <property type="evidence" value="ECO:0000318"/>
    <property type="project" value="GO_Central"/>
</dbReference>
<comment type="similarity">
    <text evidence="2">Belongs to the bZIP family. C/EBP subfamily.</text>
</comment>
<dbReference type="PROSITE" id="PS50217">
    <property type="entry name" value="BZIP"/>
    <property type="match status" value="1"/>
</dbReference>